<dbReference type="Proteomes" id="UP000285326">
    <property type="component" value="Unassembled WGS sequence"/>
</dbReference>
<organism evidence="10 11">
    <name type="scientific">Golovinomyces cichoracearum</name>
    <dbReference type="NCBI Taxonomy" id="62708"/>
    <lineage>
        <taxon>Eukaryota</taxon>
        <taxon>Fungi</taxon>
        <taxon>Dikarya</taxon>
        <taxon>Ascomycota</taxon>
        <taxon>Pezizomycotina</taxon>
        <taxon>Leotiomycetes</taxon>
        <taxon>Erysiphales</taxon>
        <taxon>Erysiphaceae</taxon>
        <taxon>Golovinomyces</taxon>
    </lineage>
</organism>
<dbReference type="GO" id="GO:0003676">
    <property type="term" value="F:nucleic acid binding"/>
    <property type="evidence" value="ECO:0007669"/>
    <property type="project" value="InterPro"/>
</dbReference>
<evidence type="ECO:0000256" key="7">
    <source>
        <dbReference type="ARBA" id="ARBA00022801"/>
    </source>
</evidence>
<evidence type="ECO:0000259" key="9">
    <source>
        <dbReference type="PROSITE" id="PS50879"/>
    </source>
</evidence>
<dbReference type="CDD" id="cd13934">
    <property type="entry name" value="RNase_H_Dikarya_like"/>
    <property type="match status" value="1"/>
</dbReference>
<dbReference type="EC" id="3.1.26.4" evidence="3"/>
<reference evidence="10 11" key="1">
    <citation type="journal article" date="2018" name="BMC Genomics">
        <title>Comparative genome analyses reveal sequence features reflecting distinct modes of host-adaptation between dicot and monocot powdery mildew.</title>
        <authorList>
            <person name="Wu Y."/>
            <person name="Ma X."/>
            <person name="Pan Z."/>
            <person name="Kale S.D."/>
            <person name="Song Y."/>
            <person name="King H."/>
            <person name="Zhang Q."/>
            <person name="Presley C."/>
            <person name="Deng X."/>
            <person name="Wei C.I."/>
            <person name="Xiao S."/>
        </authorList>
    </citation>
    <scope>NUCLEOTIDE SEQUENCE [LARGE SCALE GENOMIC DNA]</scope>
    <source>
        <strain evidence="10">UMSG1</strain>
    </source>
</reference>
<dbReference type="InterPro" id="IPR012337">
    <property type="entry name" value="RNaseH-like_sf"/>
</dbReference>
<evidence type="ECO:0000256" key="3">
    <source>
        <dbReference type="ARBA" id="ARBA00012180"/>
    </source>
</evidence>
<feature type="compositionally biased region" description="Polar residues" evidence="8">
    <location>
        <begin position="85"/>
        <end position="103"/>
    </location>
</feature>
<feature type="domain" description="RNase H type-1" evidence="9">
    <location>
        <begin position="252"/>
        <end position="425"/>
    </location>
</feature>
<dbReference type="InterPro" id="IPR002156">
    <property type="entry name" value="RNaseH_domain"/>
</dbReference>
<keyword evidence="5" id="KW-0479">Metal-binding</keyword>
<keyword evidence="4" id="KW-0540">Nuclease</keyword>
<dbReference type="InterPro" id="IPR036397">
    <property type="entry name" value="RNaseH_sf"/>
</dbReference>
<dbReference type="EMBL" id="MCBS01023982">
    <property type="protein sequence ID" value="RKF74405.1"/>
    <property type="molecule type" value="Genomic_DNA"/>
</dbReference>
<dbReference type="SUPFAM" id="SSF57850">
    <property type="entry name" value="RING/U-box"/>
    <property type="match status" value="1"/>
</dbReference>
<dbReference type="GO" id="GO:0043137">
    <property type="term" value="P:DNA replication, removal of RNA primer"/>
    <property type="evidence" value="ECO:0007669"/>
    <property type="project" value="TreeGrafter"/>
</dbReference>
<dbReference type="PANTHER" id="PTHR10642">
    <property type="entry name" value="RIBONUCLEASE H1"/>
    <property type="match status" value="1"/>
</dbReference>
<protein>
    <recommendedName>
        <fullName evidence="3">ribonuclease H</fullName>
        <ecNumber evidence="3">3.1.26.4</ecNumber>
    </recommendedName>
</protein>
<comment type="similarity">
    <text evidence="2">Belongs to the RNase H family.</text>
</comment>
<name>A0A420IIP7_9PEZI</name>
<dbReference type="AlphaFoldDB" id="A0A420IIP7"/>
<dbReference type="GO" id="GO:0004523">
    <property type="term" value="F:RNA-DNA hybrid ribonuclease activity"/>
    <property type="evidence" value="ECO:0007669"/>
    <property type="project" value="UniProtKB-EC"/>
</dbReference>
<evidence type="ECO:0000256" key="6">
    <source>
        <dbReference type="ARBA" id="ARBA00022759"/>
    </source>
</evidence>
<keyword evidence="6" id="KW-0255">Endonuclease</keyword>
<evidence type="ECO:0000256" key="5">
    <source>
        <dbReference type="ARBA" id="ARBA00022723"/>
    </source>
</evidence>
<dbReference type="Pfam" id="PF00075">
    <property type="entry name" value="RNase_H"/>
    <property type="match status" value="1"/>
</dbReference>
<evidence type="ECO:0000256" key="1">
    <source>
        <dbReference type="ARBA" id="ARBA00000077"/>
    </source>
</evidence>
<evidence type="ECO:0000313" key="11">
    <source>
        <dbReference type="Proteomes" id="UP000285326"/>
    </source>
</evidence>
<evidence type="ECO:0000256" key="2">
    <source>
        <dbReference type="ARBA" id="ARBA00005300"/>
    </source>
</evidence>
<dbReference type="GO" id="GO:0046872">
    <property type="term" value="F:metal ion binding"/>
    <property type="evidence" value="ECO:0007669"/>
    <property type="project" value="UniProtKB-KW"/>
</dbReference>
<comment type="caution">
    <text evidence="10">The sequence shown here is derived from an EMBL/GenBank/DDBJ whole genome shotgun (WGS) entry which is preliminary data.</text>
</comment>
<dbReference type="Gene3D" id="3.30.420.10">
    <property type="entry name" value="Ribonuclease H-like superfamily/Ribonuclease H"/>
    <property type="match status" value="1"/>
</dbReference>
<evidence type="ECO:0000256" key="8">
    <source>
        <dbReference type="SAM" id="MobiDB-lite"/>
    </source>
</evidence>
<comment type="catalytic activity">
    <reaction evidence="1">
        <text>Endonucleolytic cleavage to 5'-phosphomonoester.</text>
        <dbReference type="EC" id="3.1.26.4"/>
    </reaction>
</comment>
<gene>
    <name evidence="10" type="ORF">GcM1_239029</name>
</gene>
<keyword evidence="7" id="KW-0378">Hydrolase</keyword>
<dbReference type="InterPro" id="IPR050092">
    <property type="entry name" value="RNase_H"/>
</dbReference>
<evidence type="ECO:0000256" key="4">
    <source>
        <dbReference type="ARBA" id="ARBA00022722"/>
    </source>
</evidence>
<dbReference type="SUPFAM" id="SSF53098">
    <property type="entry name" value="Ribonuclease H-like"/>
    <property type="match status" value="1"/>
</dbReference>
<accession>A0A420IIP7</accession>
<dbReference type="PROSITE" id="PS50879">
    <property type="entry name" value="RNASE_H_1"/>
    <property type="match status" value="1"/>
</dbReference>
<feature type="region of interest" description="Disordered" evidence="8">
    <location>
        <begin position="85"/>
        <end position="116"/>
    </location>
</feature>
<proteinExistence type="inferred from homology"/>
<sequence>MEVLLKTNSYNFKPSLLHEQGRLSVGNFLQYSDRTFQEQSPSGKSLGIQTSNDVSSQHNIRASSYALYTDDRRLSRAVYRASTGNLPHNSRTLPRALQTNHRASTGGLKPSNSRTTRSNYHHILARDLKQTNPTVSEHKNSDKKVEAASHCNRCTKRIKTQFFECLNCPRFKLCAECGDGGIYCQDDTHSWVEKSPLNNSSQSQVIGKISYGEARTLYYGTKTFPTIFLPPSPLNTPEDLFNSEHRFIRKTDPREIMIYANGACIRSSNAGSIAGWAFVYRPSAYTQDGTLTHAGTISGRLEMKGPTGKTYKTSSNRAELRSAIAALQFLDWSKDCNRGWRSVVIATDSEYVICSVTKWIAEWEDTNWKLDNQRDVNNKDLWELLLEEVRRYHAEGVKIAFWRIPRHFNTRAYEFAKKATGRGYKERLETVKFQPDGPVKVRVIPFRAGINEI</sequence>
<evidence type="ECO:0000313" key="10">
    <source>
        <dbReference type="EMBL" id="RKF74405.1"/>
    </source>
</evidence>
<dbReference type="PANTHER" id="PTHR10642:SF26">
    <property type="entry name" value="RIBONUCLEASE H1"/>
    <property type="match status" value="1"/>
</dbReference>